<protein>
    <submittedName>
        <fullName evidence="1">Uncharacterized protein</fullName>
    </submittedName>
</protein>
<sequence length="468" mass="51429">MSKELSSATGGQSAAEDVRRTLSFLMPDLARFWALPLKDYASAVYAEGRRGRCSVRDDAMIRFRTFVARIALRSGASQDEAENAGRQIAASPVIQTGPHCHLLIEPDAFYTHLFSALGLTAHARRWHICYSSSTVKFIEKAKKGPGWLSLGGEVVNVFGLSRSRMDPCSVCGFSGPYRFTLAGQNGGGSANAAAAQLKAILPDTEFPSGAEAIKAANQVLWRRSFPPSLRLLQFDDIDVADLVADHFEDSASWLSTHLAGPGRFADRILRTVDQLNAGPWAGWVRQTTDFFWGLQDGRIFPLRFHDGVLSSWHPSFREVRFDPESLAAALRQRSLVPNLLMTFLVTSILPGVRVLGGCRQTVYYPLIRYLTATALDVSTDRELIDALRADERPGMWGHRVLRPMNGSPFMETEENGSGLQIAARYGACSLEDAAGDLASFTGDPIWAELSAQIRAQAIHPASVEWQWA</sequence>
<dbReference type="AlphaFoldDB" id="A0AAW4FUJ6"/>
<evidence type="ECO:0000313" key="2">
    <source>
        <dbReference type="Proteomes" id="UP000744980"/>
    </source>
</evidence>
<evidence type="ECO:0000313" key="1">
    <source>
        <dbReference type="EMBL" id="MBM3095018.1"/>
    </source>
</evidence>
<reference evidence="1 2" key="1">
    <citation type="submission" date="2020-01" db="EMBL/GenBank/DDBJ databases">
        <title>Draft genome assembly of Ensifer adhaerens T173.</title>
        <authorList>
            <person name="Craig J.E."/>
            <person name="Stinchcombe J.R."/>
        </authorList>
    </citation>
    <scope>NUCLEOTIDE SEQUENCE [LARGE SCALE GENOMIC DNA]</scope>
    <source>
        <strain evidence="1 2">T173</strain>
    </source>
</reference>
<gene>
    <name evidence="1" type="ORF">GFB56_30240</name>
</gene>
<dbReference type="RefSeq" id="WP_203529532.1">
    <property type="nucleotide sequence ID" value="NZ_CP083375.1"/>
</dbReference>
<organism evidence="1 2">
    <name type="scientific">Ensifer canadensis</name>
    <dbReference type="NCBI Taxonomy" id="555315"/>
    <lineage>
        <taxon>Bacteria</taxon>
        <taxon>Pseudomonadati</taxon>
        <taxon>Pseudomonadota</taxon>
        <taxon>Alphaproteobacteria</taxon>
        <taxon>Hyphomicrobiales</taxon>
        <taxon>Rhizobiaceae</taxon>
        <taxon>Sinorhizobium/Ensifer group</taxon>
        <taxon>Ensifer</taxon>
    </lineage>
</organism>
<proteinExistence type="predicted"/>
<name>A0AAW4FUJ6_9HYPH</name>
<comment type="caution">
    <text evidence="1">The sequence shown here is derived from an EMBL/GenBank/DDBJ whole genome shotgun (WGS) entry which is preliminary data.</text>
</comment>
<dbReference type="EMBL" id="WXFA01000036">
    <property type="protein sequence ID" value="MBM3095018.1"/>
    <property type="molecule type" value="Genomic_DNA"/>
</dbReference>
<keyword evidence="2" id="KW-1185">Reference proteome</keyword>
<dbReference type="Proteomes" id="UP000744980">
    <property type="component" value="Unassembled WGS sequence"/>
</dbReference>
<accession>A0AAW4FUJ6</accession>